<dbReference type="PROSITE" id="PS51721">
    <property type="entry name" value="G_CP"/>
    <property type="match status" value="1"/>
</dbReference>
<dbReference type="PANTHER" id="PTHR11089:SF30">
    <property type="entry name" value="GUANINE NUCLEOTIDE-BINDING PROTEIN-LIKE 3 HOMOLOG"/>
    <property type="match status" value="1"/>
</dbReference>
<accession>A0ABQ6N2M5</accession>
<gene>
    <name evidence="7" type="ORF">TeGR_g11101</name>
</gene>
<evidence type="ECO:0000259" key="6">
    <source>
        <dbReference type="PROSITE" id="PS51721"/>
    </source>
</evidence>
<dbReference type="SUPFAM" id="SSF52540">
    <property type="entry name" value="P-loop containing nucleoside triphosphate hydrolases"/>
    <property type="match status" value="1"/>
</dbReference>
<dbReference type="Pfam" id="PF08701">
    <property type="entry name" value="GN3L_Grn1"/>
    <property type="match status" value="1"/>
</dbReference>
<evidence type="ECO:0000256" key="1">
    <source>
        <dbReference type="ARBA" id="ARBA00004123"/>
    </source>
</evidence>
<comment type="caution">
    <text evidence="7">The sequence shown here is derived from an EMBL/GenBank/DDBJ whole genome shotgun (WGS) entry which is preliminary data.</text>
</comment>
<evidence type="ECO:0000313" key="8">
    <source>
        <dbReference type="Proteomes" id="UP001165060"/>
    </source>
</evidence>
<dbReference type="Gene3D" id="3.40.50.300">
    <property type="entry name" value="P-loop containing nucleotide triphosphate hydrolases"/>
    <property type="match status" value="1"/>
</dbReference>
<dbReference type="InterPro" id="IPR027417">
    <property type="entry name" value="P-loop_NTPase"/>
</dbReference>
<keyword evidence="3" id="KW-0342">GTP-binding</keyword>
<feature type="domain" description="CP-type G" evidence="6">
    <location>
        <begin position="132"/>
        <end position="298"/>
    </location>
</feature>
<comment type="subcellular location">
    <subcellularLocation>
        <location evidence="1">Nucleus</location>
    </subcellularLocation>
</comment>
<dbReference type="Proteomes" id="UP001165060">
    <property type="component" value="Unassembled WGS sequence"/>
</dbReference>
<organism evidence="7 8">
    <name type="scientific">Tetraparma gracilis</name>
    <dbReference type="NCBI Taxonomy" id="2962635"/>
    <lineage>
        <taxon>Eukaryota</taxon>
        <taxon>Sar</taxon>
        <taxon>Stramenopiles</taxon>
        <taxon>Ochrophyta</taxon>
        <taxon>Bolidophyceae</taxon>
        <taxon>Parmales</taxon>
        <taxon>Triparmaceae</taxon>
        <taxon>Tetraparma</taxon>
    </lineage>
</organism>
<dbReference type="InterPro" id="IPR030378">
    <property type="entry name" value="G_CP_dom"/>
</dbReference>
<keyword evidence="8" id="KW-1185">Reference proteome</keyword>
<protein>
    <recommendedName>
        <fullName evidence="6">CP-type G domain-containing protein</fullName>
    </recommendedName>
</protein>
<dbReference type="InterPro" id="IPR006073">
    <property type="entry name" value="GTP-bd"/>
</dbReference>
<evidence type="ECO:0000256" key="5">
    <source>
        <dbReference type="SAM" id="MobiDB-lite"/>
    </source>
</evidence>
<feature type="region of interest" description="Disordered" evidence="5">
    <location>
        <begin position="1"/>
        <end position="53"/>
    </location>
</feature>
<feature type="compositionally biased region" description="Acidic residues" evidence="5">
    <location>
        <begin position="463"/>
        <end position="496"/>
    </location>
</feature>
<feature type="region of interest" description="Disordered" evidence="5">
    <location>
        <begin position="425"/>
        <end position="523"/>
    </location>
</feature>
<dbReference type="EMBL" id="BRYB01000851">
    <property type="protein sequence ID" value="GMI39000.1"/>
    <property type="molecule type" value="Genomic_DNA"/>
</dbReference>
<name>A0ABQ6N2M5_9STRA</name>
<keyword evidence="2" id="KW-0547">Nucleotide-binding</keyword>
<dbReference type="InterPro" id="IPR014813">
    <property type="entry name" value="Gnl3_N_dom"/>
</dbReference>
<proteinExistence type="predicted"/>
<dbReference type="Gene3D" id="1.10.1580.10">
    <property type="match status" value="1"/>
</dbReference>
<dbReference type="PRINTS" id="PR00326">
    <property type="entry name" value="GTP1OBG"/>
</dbReference>
<evidence type="ECO:0000313" key="7">
    <source>
        <dbReference type="EMBL" id="GMI39000.1"/>
    </source>
</evidence>
<keyword evidence="4" id="KW-0539">Nucleus</keyword>
<dbReference type="InterPro" id="IPR050755">
    <property type="entry name" value="TRAFAC_YlqF/YawG_RiboMat"/>
</dbReference>
<reference evidence="7 8" key="1">
    <citation type="journal article" date="2023" name="Commun. Biol.">
        <title>Genome analysis of Parmales, the sister group of diatoms, reveals the evolutionary specialization of diatoms from phago-mixotrophs to photoautotrophs.</title>
        <authorList>
            <person name="Ban H."/>
            <person name="Sato S."/>
            <person name="Yoshikawa S."/>
            <person name="Yamada K."/>
            <person name="Nakamura Y."/>
            <person name="Ichinomiya M."/>
            <person name="Sato N."/>
            <person name="Blanc-Mathieu R."/>
            <person name="Endo H."/>
            <person name="Kuwata A."/>
            <person name="Ogata H."/>
        </authorList>
    </citation>
    <scope>NUCLEOTIDE SEQUENCE [LARGE SCALE GENOMIC DNA]</scope>
</reference>
<evidence type="ECO:0000256" key="4">
    <source>
        <dbReference type="ARBA" id="ARBA00023242"/>
    </source>
</evidence>
<evidence type="ECO:0000256" key="3">
    <source>
        <dbReference type="ARBA" id="ARBA00023134"/>
    </source>
</evidence>
<feature type="compositionally biased region" description="Basic residues" evidence="5">
    <location>
        <begin position="19"/>
        <end position="42"/>
    </location>
</feature>
<dbReference type="InterPro" id="IPR023179">
    <property type="entry name" value="GTP-bd_ortho_bundle_sf"/>
</dbReference>
<feature type="compositionally biased region" description="Acidic residues" evidence="5">
    <location>
        <begin position="429"/>
        <end position="440"/>
    </location>
</feature>
<evidence type="ECO:0000256" key="2">
    <source>
        <dbReference type="ARBA" id="ARBA00022741"/>
    </source>
</evidence>
<sequence>MTKSRKQSKRTSLGDKYKIQKRTTEKHRKDRKKLRSLGRRAPGKKDPGIPSSWPFKEELLREVEVAKEREKRERERQVERNRAKCRGTLEEMVKGAADAGETFRAKEAADAAAAPGELTTSAAGKSNRRAFLSHLQSVVSQASVILQVLDARDPASFRSSGVEDYIKSFPDKRLVLVLNKSDLVPAAVTKAWLAHLRRSHPAIAVSARTSESVTRRANDTSLLDVLKNYGRQGSDKGAVVVGVIGYPNVGKSSLINKLSASGRETCAVSPRPGHTKSVATVSIDKQVTVLDSPGVVFDSEENGILLRNCVDPASMPDPVAAVRQMVSRCKAETLMRQYSIPDYNEDTDIFLALVAKSRNMVMKRGIPDKVGAARAVLRDWNDGTIGYYTAAPEVTDAHIVQGSAVVVGGFADAFSLDKLDAEAVAGGKDEEDCVEMEEGTGEGGGEIDWSMEEGGEEAKGGDDMEGEDEEEEEEEEDGMEDESSEEEEEEEEEEEKQVEAPKAKGKGKKVSRKELAEAEDFVF</sequence>
<dbReference type="Pfam" id="PF01926">
    <property type="entry name" value="MMR_HSR1"/>
    <property type="match status" value="1"/>
</dbReference>
<dbReference type="PANTHER" id="PTHR11089">
    <property type="entry name" value="GTP-BINDING PROTEIN-RELATED"/>
    <property type="match status" value="1"/>
</dbReference>